<name>A0AAE0DKW7_9LECA</name>
<sequence>MGTASVQEDLSPNGHDKAVQWNNKIEIIGSAKISRPYGPVQRPSYVSEQEIYPNEPLDGNYTRIAEPSIATVDDDSPWAKKNMLCFDGGGVRGYSSLLILQEVMKKIEALERLADPNATSSAYSPLVDFSLEETLGSIPNDNKPGSQYLPCHYFDYMGGASTGGLIAILLGRLRMGVDKAIEEYEKLSAKVFEKPPSRLKRSLTKYNSTARWDYLKEYSESMRSMRPSYFEKSNQFKSDPFRCRTIVCSIKSTQSNDFQTPFLFRSYDHIKTPESPNIPLERNPSDPDAFDIWQVPRATSAAPSFFKSISLFDDRYYDAAEDINNPSLEVVNEVGLISGGSHDAIDVLLSIGGGNSQGNMPKTKFGGGGLLQKMTEISDVVHKKVRSESEDHFFAYYRLDVEEGLQDVGLNEWKPKSSGARTIKRIKEATDRYLGRGDVRSQCHQCATALVRRRTQRAQTMRWECFATGTRYKCPEKICPTPNAIYQNRNDLMDHLRMQHDYAPPDAKHYEEMQTLLDKGRTNSE</sequence>
<feature type="short sequence motif" description="GXGXXG" evidence="4">
    <location>
        <begin position="88"/>
        <end position="93"/>
    </location>
</feature>
<keyword evidence="7" id="KW-1185">Reference proteome</keyword>
<evidence type="ECO:0000256" key="4">
    <source>
        <dbReference type="PROSITE-ProRule" id="PRU01161"/>
    </source>
</evidence>
<dbReference type="SUPFAM" id="SSF52151">
    <property type="entry name" value="FabD/lysophospholipase-like"/>
    <property type="match status" value="1"/>
</dbReference>
<evidence type="ECO:0000313" key="6">
    <source>
        <dbReference type="EMBL" id="KAK3173604.1"/>
    </source>
</evidence>
<protein>
    <recommendedName>
        <fullName evidence="5">PNPLA domain-containing protein</fullName>
    </recommendedName>
</protein>
<evidence type="ECO:0000256" key="2">
    <source>
        <dbReference type="ARBA" id="ARBA00022963"/>
    </source>
</evidence>
<keyword evidence="1 4" id="KW-0378">Hydrolase</keyword>
<dbReference type="PANTHER" id="PTHR24185:SF1">
    <property type="entry name" value="CALCIUM-INDEPENDENT PHOSPHOLIPASE A2-GAMMA"/>
    <property type="match status" value="1"/>
</dbReference>
<dbReference type="EMBL" id="JASNWA010000007">
    <property type="protein sequence ID" value="KAK3173604.1"/>
    <property type="molecule type" value="Genomic_DNA"/>
</dbReference>
<feature type="domain" description="PNPLA" evidence="5">
    <location>
        <begin position="84"/>
        <end position="331"/>
    </location>
</feature>
<evidence type="ECO:0000256" key="1">
    <source>
        <dbReference type="ARBA" id="ARBA00022801"/>
    </source>
</evidence>
<keyword evidence="2 4" id="KW-0442">Lipid degradation</keyword>
<feature type="active site" description="Nucleophile" evidence="4">
    <location>
        <position position="161"/>
    </location>
</feature>
<dbReference type="GO" id="GO:0016042">
    <property type="term" value="P:lipid catabolic process"/>
    <property type="evidence" value="ECO:0007669"/>
    <property type="project" value="UniProtKB-UniRule"/>
</dbReference>
<keyword evidence="3 4" id="KW-0443">Lipid metabolism</keyword>
<dbReference type="PROSITE" id="PS51635">
    <property type="entry name" value="PNPLA"/>
    <property type="match status" value="1"/>
</dbReference>
<dbReference type="GO" id="GO:0046486">
    <property type="term" value="P:glycerolipid metabolic process"/>
    <property type="evidence" value="ECO:0007669"/>
    <property type="project" value="UniProtKB-ARBA"/>
</dbReference>
<proteinExistence type="predicted"/>
<dbReference type="InterPro" id="IPR016035">
    <property type="entry name" value="Acyl_Trfase/lysoPLipase"/>
</dbReference>
<organism evidence="6 7">
    <name type="scientific">Lepraria neglecta</name>
    <dbReference type="NCBI Taxonomy" id="209136"/>
    <lineage>
        <taxon>Eukaryota</taxon>
        <taxon>Fungi</taxon>
        <taxon>Dikarya</taxon>
        <taxon>Ascomycota</taxon>
        <taxon>Pezizomycotina</taxon>
        <taxon>Lecanoromycetes</taxon>
        <taxon>OSLEUM clade</taxon>
        <taxon>Lecanoromycetidae</taxon>
        <taxon>Lecanorales</taxon>
        <taxon>Lecanorineae</taxon>
        <taxon>Stereocaulaceae</taxon>
        <taxon>Lepraria</taxon>
    </lineage>
</organism>
<dbReference type="PANTHER" id="PTHR24185">
    <property type="entry name" value="CALCIUM-INDEPENDENT PHOSPHOLIPASE A2-GAMMA"/>
    <property type="match status" value="1"/>
</dbReference>
<dbReference type="Gene3D" id="3.40.1090.10">
    <property type="entry name" value="Cytosolic phospholipase A2 catalytic domain"/>
    <property type="match status" value="1"/>
</dbReference>
<comment type="caution">
    <text evidence="6">The sequence shown here is derived from an EMBL/GenBank/DDBJ whole genome shotgun (WGS) entry which is preliminary data.</text>
</comment>
<dbReference type="InterPro" id="IPR002641">
    <property type="entry name" value="PNPLA_dom"/>
</dbReference>
<evidence type="ECO:0000313" key="7">
    <source>
        <dbReference type="Proteomes" id="UP001276659"/>
    </source>
</evidence>
<dbReference type="Pfam" id="PF01734">
    <property type="entry name" value="Patatin"/>
    <property type="match status" value="1"/>
</dbReference>
<evidence type="ECO:0000256" key="3">
    <source>
        <dbReference type="ARBA" id="ARBA00023098"/>
    </source>
</evidence>
<dbReference type="GO" id="GO:0047499">
    <property type="term" value="F:calcium-independent phospholipase A2 activity"/>
    <property type="evidence" value="ECO:0007669"/>
    <property type="project" value="TreeGrafter"/>
</dbReference>
<evidence type="ECO:0000259" key="5">
    <source>
        <dbReference type="PROSITE" id="PS51635"/>
    </source>
</evidence>
<feature type="active site" description="Proton acceptor" evidence="4">
    <location>
        <position position="318"/>
    </location>
</feature>
<comment type="caution">
    <text evidence="4">Lacks conserved residue(s) required for the propagation of feature annotation.</text>
</comment>
<dbReference type="Proteomes" id="UP001276659">
    <property type="component" value="Unassembled WGS sequence"/>
</dbReference>
<dbReference type="AlphaFoldDB" id="A0AAE0DKW7"/>
<reference evidence="6" key="1">
    <citation type="submission" date="2022-11" db="EMBL/GenBank/DDBJ databases">
        <title>Chromosomal genome sequence assembly and mating type (MAT) locus characterization of the leprose asexual lichenized fungus Lepraria neglecta (Nyl.) Erichsen.</title>
        <authorList>
            <person name="Allen J.L."/>
            <person name="Pfeffer B."/>
        </authorList>
    </citation>
    <scope>NUCLEOTIDE SEQUENCE</scope>
    <source>
        <strain evidence="6">Allen 5258</strain>
    </source>
</reference>
<gene>
    <name evidence="6" type="ORF">OEA41_006936</name>
</gene>
<dbReference type="GO" id="GO:0016020">
    <property type="term" value="C:membrane"/>
    <property type="evidence" value="ECO:0007669"/>
    <property type="project" value="TreeGrafter"/>
</dbReference>
<accession>A0AAE0DKW7</accession>
<dbReference type="GO" id="GO:0019369">
    <property type="term" value="P:arachidonate metabolic process"/>
    <property type="evidence" value="ECO:0007669"/>
    <property type="project" value="TreeGrafter"/>
</dbReference>
<feature type="short sequence motif" description="GXSXG" evidence="4">
    <location>
        <begin position="159"/>
        <end position="163"/>
    </location>
</feature>